<evidence type="ECO:0000313" key="2">
    <source>
        <dbReference type="Proteomes" id="UP000828048"/>
    </source>
</evidence>
<protein>
    <submittedName>
        <fullName evidence="1">Uncharacterized protein</fullName>
    </submittedName>
</protein>
<keyword evidence="2" id="KW-1185">Reference proteome</keyword>
<name>A0ACB7Z0R6_9ERIC</name>
<proteinExistence type="predicted"/>
<dbReference type="EMBL" id="CM037154">
    <property type="protein sequence ID" value="KAH7859510.1"/>
    <property type="molecule type" value="Genomic_DNA"/>
</dbReference>
<sequence length="66" mass="7595">MTTLWHHHCQSSSSLQRLHCRRPPSQHCKCMIIWEPSPGCRDHLCSHSQIHLGMHLLELVQGSSVD</sequence>
<comment type="caution">
    <text evidence="1">The sequence shown here is derived from an EMBL/GenBank/DDBJ whole genome shotgun (WGS) entry which is preliminary data.</text>
</comment>
<dbReference type="Proteomes" id="UP000828048">
    <property type="component" value="Chromosome 4"/>
</dbReference>
<evidence type="ECO:0000313" key="1">
    <source>
        <dbReference type="EMBL" id="KAH7859510.1"/>
    </source>
</evidence>
<organism evidence="1 2">
    <name type="scientific">Vaccinium darrowii</name>
    <dbReference type="NCBI Taxonomy" id="229202"/>
    <lineage>
        <taxon>Eukaryota</taxon>
        <taxon>Viridiplantae</taxon>
        <taxon>Streptophyta</taxon>
        <taxon>Embryophyta</taxon>
        <taxon>Tracheophyta</taxon>
        <taxon>Spermatophyta</taxon>
        <taxon>Magnoliopsida</taxon>
        <taxon>eudicotyledons</taxon>
        <taxon>Gunneridae</taxon>
        <taxon>Pentapetalae</taxon>
        <taxon>asterids</taxon>
        <taxon>Ericales</taxon>
        <taxon>Ericaceae</taxon>
        <taxon>Vaccinioideae</taxon>
        <taxon>Vaccinieae</taxon>
        <taxon>Vaccinium</taxon>
    </lineage>
</organism>
<gene>
    <name evidence="1" type="ORF">Vadar_002009</name>
</gene>
<reference evidence="1 2" key="1">
    <citation type="journal article" date="2021" name="Hortic Res">
        <title>High-quality reference genome and annotation aids understanding of berry development for evergreen blueberry (Vaccinium darrowii).</title>
        <authorList>
            <person name="Yu J."/>
            <person name="Hulse-Kemp A.M."/>
            <person name="Babiker E."/>
            <person name="Staton M."/>
        </authorList>
    </citation>
    <scope>NUCLEOTIDE SEQUENCE [LARGE SCALE GENOMIC DNA]</scope>
    <source>
        <strain evidence="2">cv. NJ 8807/NJ 8810</strain>
        <tissue evidence="1">Young leaf</tissue>
    </source>
</reference>
<accession>A0ACB7Z0R6</accession>